<gene>
    <name evidence="1" type="ORF">LOY88_002242</name>
</gene>
<accession>A0ACB8V0J5</accession>
<reference evidence="1" key="1">
    <citation type="journal article" date="2022" name="bioRxiv">
        <title>Population genetic analysis of Ophidiomyces ophidiicola, the causative agent of snake fungal disease, indicates recent introductions to the USA.</title>
        <authorList>
            <person name="Ladner J.T."/>
            <person name="Palmer J.M."/>
            <person name="Ettinger C.L."/>
            <person name="Stajich J.E."/>
            <person name="Farrell T.M."/>
            <person name="Glorioso B.M."/>
            <person name="Lawson B."/>
            <person name="Price S.J."/>
            <person name="Stengle A.G."/>
            <person name="Grear D.A."/>
            <person name="Lorch J.M."/>
        </authorList>
    </citation>
    <scope>NUCLEOTIDE SEQUENCE</scope>
    <source>
        <strain evidence="1">NWHC 24266-5</strain>
    </source>
</reference>
<proteinExistence type="predicted"/>
<evidence type="ECO:0000313" key="1">
    <source>
        <dbReference type="EMBL" id="KAI2389085.1"/>
    </source>
</evidence>
<organism evidence="1">
    <name type="scientific">Ophidiomyces ophidiicola</name>
    <dbReference type="NCBI Taxonomy" id="1387563"/>
    <lineage>
        <taxon>Eukaryota</taxon>
        <taxon>Fungi</taxon>
        <taxon>Dikarya</taxon>
        <taxon>Ascomycota</taxon>
        <taxon>Pezizomycotina</taxon>
        <taxon>Eurotiomycetes</taxon>
        <taxon>Eurotiomycetidae</taxon>
        <taxon>Onygenales</taxon>
        <taxon>Onygenaceae</taxon>
        <taxon>Ophidiomyces</taxon>
    </lineage>
</organism>
<name>A0ACB8V0J5_9EURO</name>
<protein>
    <submittedName>
        <fullName evidence="1">Uncharacterized protein</fullName>
    </submittedName>
</protein>
<sequence>MNAAPPPWRASATPQYPSNATPAFIPVQARRSLAPQAQPVESKPTKPAVAAPAGSAGEKKRVEWPSGVRQYVQRSFVPEYQIAGITREDMEKKLKQIITDAAESNNLNNVNWDALPLPQEMIRDERNRGTVQHQSLPPEKTVDTHPERQRIEKHSPKRKSSEMSTTEENMDNVPPWRRKANSRTEIDYRISAQAPPTDKRRRTDFHDSNIATKNSSKFNSILESRKRRFEDANSGPQGMHNVRSPYEQSPTRQADEGPIIGRCQNLEKNYFRLTAPPNPDTVRPLPILKKTLDLLKKKWRAENNYNYVCDQFKSMRQDLTVQHIKTEFTVSVYEIHARIALEKGDLGEYNQCQTQLLALYAKNLGGHPMEFKAYRILYFIYTRNRTAINNALADLTAAEAADPAVKHALDVRSALALGNYHRFFQLYLDTPNMGAYLMDMFVDRERLHALAHICKAYVGSLDGCCSRLMWVDRYKPDINIRFVTEELGFESDEQAARFLLDHVPEELLQEKPEGVRLVTAKAQPFFEAAKAEKHGVVDLKGQI</sequence>
<dbReference type="EMBL" id="JALBCA010000026">
    <property type="protein sequence ID" value="KAI2389085.1"/>
    <property type="molecule type" value="Genomic_DNA"/>
</dbReference>
<comment type="caution">
    <text evidence="1">The sequence shown here is derived from an EMBL/GenBank/DDBJ whole genome shotgun (WGS) entry which is preliminary data.</text>
</comment>